<dbReference type="NCBIfam" id="TIGR00976">
    <property type="entry name" value="CocE_NonD"/>
    <property type="match status" value="1"/>
</dbReference>
<dbReference type="Proteomes" id="UP001597283">
    <property type="component" value="Unassembled WGS sequence"/>
</dbReference>
<dbReference type="Gene3D" id="2.60.120.260">
    <property type="entry name" value="Galactose-binding domain-like"/>
    <property type="match status" value="1"/>
</dbReference>
<dbReference type="RefSeq" id="WP_380940242.1">
    <property type="nucleotide sequence ID" value="NZ_JBHUFC010000003.1"/>
</dbReference>
<dbReference type="SUPFAM" id="SSF49785">
    <property type="entry name" value="Galactose-binding domain-like"/>
    <property type="match status" value="1"/>
</dbReference>
<feature type="chain" id="PRO_5045379522" evidence="2">
    <location>
        <begin position="23"/>
        <end position="569"/>
    </location>
</feature>
<evidence type="ECO:0000256" key="2">
    <source>
        <dbReference type="SAM" id="SignalP"/>
    </source>
</evidence>
<dbReference type="EMBL" id="JBHUFC010000003">
    <property type="protein sequence ID" value="MFD1787882.1"/>
    <property type="molecule type" value="Genomic_DNA"/>
</dbReference>
<dbReference type="InterPro" id="IPR050261">
    <property type="entry name" value="FrsA_esterase"/>
</dbReference>
<dbReference type="InterPro" id="IPR008979">
    <property type="entry name" value="Galactose-bd-like_sf"/>
</dbReference>
<evidence type="ECO:0000259" key="3">
    <source>
        <dbReference type="SMART" id="SM00939"/>
    </source>
</evidence>
<dbReference type="PANTHER" id="PTHR22946">
    <property type="entry name" value="DIENELACTONE HYDROLASE DOMAIN-CONTAINING PROTEIN-RELATED"/>
    <property type="match status" value="1"/>
</dbReference>
<sequence>MRRGIAVAIAGVVAAAAGASVAQSPVPAAHTVERHSLYVPVRDGTRLAVNVYRRAGESGPVPTIFAFTPYRARYLKDGAVAQTFDQAIFGFPALVQQGYAVVIADVRGKGASFGARRGFLDRTEANDGYDLVGWIARQPWSNGKVGLTGCSYLGGTTMLIAGTRPPAVRAVFTAATDLDKYSFVRNGGVTAQFNTRPDEPLEVDAASVPVDADRDGALLKQAVSQHARNTPMAALWAGMPYRDSVSPLTGTRFWEEVGPYTHLKALRDPRIAWYFWNNWEDEPTEQMILAARNIPGKLILGPGSHCEGPAQFDIAAEQRRFFDRYLKGIDNGIDREPRYAWWREDGAAGAMVRANRLPGVGIQRTPLFLAADTGASLQAPRAAATRRFRVRYDVETGEYFPFWPRPLTGFGPSWTTPPLAVPARLQGYPIARIQTAIDRHDAILFAYVEDVAPDGKVRVIAHGRLAASHRKLSTPPYDKLDLPYHSGLRADVAPMTPGVSAELAFSLSPRAYTFGAGHRIRVTLTGADPRQRDLKALAANPAPEFTIMTGTAAGSRIDLPFEATPIFQR</sequence>
<dbReference type="InterPro" id="IPR000383">
    <property type="entry name" value="Xaa-Pro-like_dom"/>
</dbReference>
<dbReference type="Pfam" id="PF08530">
    <property type="entry name" value="PepX_C"/>
    <property type="match status" value="1"/>
</dbReference>
<dbReference type="Pfam" id="PF02129">
    <property type="entry name" value="Peptidase_S15"/>
    <property type="match status" value="1"/>
</dbReference>
<gene>
    <name evidence="4" type="ORF">ACFSC3_09875</name>
</gene>
<feature type="signal peptide" evidence="2">
    <location>
        <begin position="1"/>
        <end position="22"/>
    </location>
</feature>
<dbReference type="Gene3D" id="3.40.50.1820">
    <property type="entry name" value="alpha/beta hydrolase"/>
    <property type="match status" value="1"/>
</dbReference>
<keyword evidence="2" id="KW-0732">Signal</keyword>
<evidence type="ECO:0000313" key="4">
    <source>
        <dbReference type="EMBL" id="MFD1787882.1"/>
    </source>
</evidence>
<dbReference type="SMART" id="SM00939">
    <property type="entry name" value="PepX_C"/>
    <property type="match status" value="1"/>
</dbReference>
<name>A0ABW4ND15_9SPHN</name>
<evidence type="ECO:0000256" key="1">
    <source>
        <dbReference type="ARBA" id="ARBA00022801"/>
    </source>
</evidence>
<keyword evidence="1 4" id="KW-0378">Hydrolase</keyword>
<feature type="domain" description="Xaa-Pro dipeptidyl-peptidase C-terminal" evidence="3">
    <location>
        <begin position="319"/>
        <end position="558"/>
    </location>
</feature>
<dbReference type="SUPFAM" id="SSF53474">
    <property type="entry name" value="alpha/beta-Hydrolases"/>
    <property type="match status" value="1"/>
</dbReference>
<dbReference type="InterPro" id="IPR005674">
    <property type="entry name" value="CocE/Ser_esterase"/>
</dbReference>
<dbReference type="GO" id="GO:0016787">
    <property type="term" value="F:hydrolase activity"/>
    <property type="evidence" value="ECO:0007669"/>
    <property type="project" value="UniProtKB-KW"/>
</dbReference>
<comment type="caution">
    <text evidence="4">The sequence shown here is derived from an EMBL/GenBank/DDBJ whole genome shotgun (WGS) entry which is preliminary data.</text>
</comment>
<evidence type="ECO:0000313" key="5">
    <source>
        <dbReference type="Proteomes" id="UP001597283"/>
    </source>
</evidence>
<dbReference type="PANTHER" id="PTHR22946:SF9">
    <property type="entry name" value="POLYKETIDE TRANSFERASE AF380"/>
    <property type="match status" value="1"/>
</dbReference>
<keyword evidence="5" id="KW-1185">Reference proteome</keyword>
<proteinExistence type="predicted"/>
<organism evidence="4 5">
    <name type="scientific">Sphingomonas floccifaciens</name>
    <dbReference type="NCBI Taxonomy" id="1844115"/>
    <lineage>
        <taxon>Bacteria</taxon>
        <taxon>Pseudomonadati</taxon>
        <taxon>Pseudomonadota</taxon>
        <taxon>Alphaproteobacteria</taxon>
        <taxon>Sphingomonadales</taxon>
        <taxon>Sphingomonadaceae</taxon>
        <taxon>Sphingomonas</taxon>
    </lineage>
</organism>
<dbReference type="InterPro" id="IPR029058">
    <property type="entry name" value="AB_hydrolase_fold"/>
</dbReference>
<reference evidence="5" key="1">
    <citation type="journal article" date="2019" name="Int. J. Syst. Evol. Microbiol.">
        <title>The Global Catalogue of Microorganisms (GCM) 10K type strain sequencing project: providing services to taxonomists for standard genome sequencing and annotation.</title>
        <authorList>
            <consortium name="The Broad Institute Genomics Platform"/>
            <consortium name="The Broad Institute Genome Sequencing Center for Infectious Disease"/>
            <person name="Wu L."/>
            <person name="Ma J."/>
        </authorList>
    </citation>
    <scope>NUCLEOTIDE SEQUENCE [LARGE SCALE GENOMIC DNA]</scope>
    <source>
        <strain evidence="5">Q85</strain>
    </source>
</reference>
<accession>A0ABW4ND15</accession>
<dbReference type="InterPro" id="IPR013736">
    <property type="entry name" value="Xaa-Pro_dipept_C"/>
</dbReference>
<dbReference type="Gene3D" id="1.10.3020.10">
    <property type="entry name" value="alpha-amino acid ester hydrolase ( Helical cap domain)"/>
    <property type="match status" value="1"/>
</dbReference>
<protein>
    <submittedName>
        <fullName evidence="4">CocE/NonD family hydrolase</fullName>
    </submittedName>
</protein>